<dbReference type="Proteomes" id="UP000831290">
    <property type="component" value="Chromosome"/>
</dbReference>
<dbReference type="Gene3D" id="1.10.760.10">
    <property type="entry name" value="Cytochrome c-like domain"/>
    <property type="match status" value="1"/>
</dbReference>
<proteinExistence type="predicted"/>
<keyword evidence="2 4" id="KW-0479">Metal-binding</keyword>
<sequence length="330" mass="38366">MKAIFAFILLVVFALSCKENKKDEYIKKRDIETAYEKQVHEGKKLMETYCYACHNPVTEEKNRIAPPMEAIKRHYITAKTDKDQFISEMLSWIKNPIEENSKMPGAVARFGVMPATPYPDNVIRQIADYMYDNDIQKPDWFEEHYNQERGKRGRMRMRKGMTFNTSSDSIDYGEVGLQYALSTKSELGKNLLGTIQKKGTMEAVRFCNERALLLTDSMETVHDARIKRVSDKPRNQNNKANIIELQYINTFKKMVENKEEIKPIVKDTNGRINFYYPIVTNAMCLQCHGKPTNQIKPEVITTLKRLYPNDKAIGYAENEVRGIWSIEFDK</sequence>
<keyword evidence="7" id="KW-1185">Reference proteome</keyword>
<evidence type="ECO:0000256" key="3">
    <source>
        <dbReference type="ARBA" id="ARBA00023004"/>
    </source>
</evidence>
<evidence type="ECO:0000259" key="5">
    <source>
        <dbReference type="PROSITE" id="PS51007"/>
    </source>
</evidence>
<keyword evidence="3 4" id="KW-0408">Iron</keyword>
<reference evidence="6" key="1">
    <citation type="submission" date="2022-03" db="EMBL/GenBank/DDBJ databases">
        <title>Description of Abyssus ytuae gen. nov., sp. nov., a novel member of the family Flavobacteriaceae isolated from the sediment of Mariana Trench.</title>
        <authorList>
            <person name="Zhang J."/>
            <person name="Xu X."/>
        </authorList>
    </citation>
    <scope>NUCLEOTIDE SEQUENCE</scope>
    <source>
        <strain evidence="6">MT3330</strain>
    </source>
</reference>
<dbReference type="GO" id="GO:0020037">
    <property type="term" value="F:heme binding"/>
    <property type="evidence" value="ECO:0007669"/>
    <property type="project" value="InterPro"/>
</dbReference>
<gene>
    <name evidence="6" type="ORF">MQE35_16180</name>
</gene>
<accession>A0A9E7CZ51</accession>
<dbReference type="AlphaFoldDB" id="A0A9E7CZ51"/>
<evidence type="ECO:0000256" key="2">
    <source>
        <dbReference type="ARBA" id="ARBA00022723"/>
    </source>
</evidence>
<dbReference type="Pfam" id="PF11845">
    <property type="entry name" value="Tll0287-like"/>
    <property type="match status" value="1"/>
</dbReference>
<dbReference type="PROSITE" id="PS51257">
    <property type="entry name" value="PROKAR_LIPOPROTEIN"/>
    <property type="match status" value="1"/>
</dbReference>
<evidence type="ECO:0000313" key="6">
    <source>
        <dbReference type="EMBL" id="UOB17260.1"/>
    </source>
</evidence>
<dbReference type="InterPro" id="IPR021796">
    <property type="entry name" value="Tll0287-like_dom"/>
</dbReference>
<dbReference type="GO" id="GO:0009055">
    <property type="term" value="F:electron transfer activity"/>
    <property type="evidence" value="ECO:0007669"/>
    <property type="project" value="InterPro"/>
</dbReference>
<feature type="domain" description="Cytochrome c" evidence="5">
    <location>
        <begin position="37"/>
        <end position="130"/>
    </location>
</feature>
<dbReference type="PROSITE" id="PS51007">
    <property type="entry name" value="CYTC"/>
    <property type="match status" value="1"/>
</dbReference>
<dbReference type="SUPFAM" id="SSF46626">
    <property type="entry name" value="Cytochrome c"/>
    <property type="match status" value="1"/>
</dbReference>
<organism evidence="6 7">
    <name type="scientific">Abyssalbus ytuae</name>
    <dbReference type="NCBI Taxonomy" id="2926907"/>
    <lineage>
        <taxon>Bacteria</taxon>
        <taxon>Pseudomonadati</taxon>
        <taxon>Bacteroidota</taxon>
        <taxon>Flavobacteriia</taxon>
        <taxon>Flavobacteriales</taxon>
        <taxon>Flavobacteriaceae</taxon>
        <taxon>Abyssalbus</taxon>
    </lineage>
</organism>
<dbReference type="GO" id="GO:0046872">
    <property type="term" value="F:metal ion binding"/>
    <property type="evidence" value="ECO:0007669"/>
    <property type="project" value="UniProtKB-KW"/>
</dbReference>
<protein>
    <submittedName>
        <fullName evidence="6">DUF3365 domain-containing protein</fullName>
    </submittedName>
</protein>
<evidence type="ECO:0000256" key="1">
    <source>
        <dbReference type="ARBA" id="ARBA00022617"/>
    </source>
</evidence>
<dbReference type="KEGG" id="fbm:MQE35_16180"/>
<dbReference type="EMBL" id="CP094358">
    <property type="protein sequence ID" value="UOB17260.1"/>
    <property type="molecule type" value="Genomic_DNA"/>
</dbReference>
<keyword evidence="1 4" id="KW-0349">Heme</keyword>
<dbReference type="RefSeq" id="WP_255842588.1">
    <property type="nucleotide sequence ID" value="NZ_CP094358.1"/>
</dbReference>
<name>A0A9E7CZ51_9FLAO</name>
<dbReference type="InterPro" id="IPR009056">
    <property type="entry name" value="Cyt_c-like_dom"/>
</dbReference>
<evidence type="ECO:0000313" key="7">
    <source>
        <dbReference type="Proteomes" id="UP000831290"/>
    </source>
</evidence>
<dbReference type="InterPro" id="IPR036909">
    <property type="entry name" value="Cyt_c-like_dom_sf"/>
</dbReference>
<evidence type="ECO:0000256" key="4">
    <source>
        <dbReference type="PROSITE-ProRule" id="PRU00433"/>
    </source>
</evidence>